<dbReference type="InterPro" id="IPR036206">
    <property type="entry name" value="ThiamineP_synth_sf"/>
</dbReference>
<dbReference type="RefSeq" id="WP_189584180.1">
    <property type="nucleotide sequence ID" value="NZ_BMYV01000002.1"/>
</dbReference>
<gene>
    <name evidence="2" type="ORF">GCM10011309_16390</name>
</gene>
<name>A0A918KN71_9PROT</name>
<dbReference type="InterPro" id="IPR022998">
    <property type="entry name" value="ThiamineP_synth_TenI"/>
</dbReference>
<dbReference type="InterPro" id="IPR045057">
    <property type="entry name" value="Gcn5-rel_NAT"/>
</dbReference>
<dbReference type="InterPro" id="IPR016181">
    <property type="entry name" value="Acyl_CoA_acyltransferase"/>
</dbReference>
<dbReference type="Pfam" id="PF02581">
    <property type="entry name" value="TMP-TENI"/>
    <property type="match status" value="1"/>
</dbReference>
<keyword evidence="3" id="KW-1185">Reference proteome</keyword>
<protein>
    <recommendedName>
        <fullName evidence="1">N-acetyltransferase domain-containing protein</fullName>
    </recommendedName>
</protein>
<dbReference type="CDD" id="cd00564">
    <property type="entry name" value="TMP_TenI"/>
    <property type="match status" value="1"/>
</dbReference>
<organism evidence="2 3">
    <name type="scientific">Litorimonas cladophorae</name>
    <dbReference type="NCBI Taxonomy" id="1220491"/>
    <lineage>
        <taxon>Bacteria</taxon>
        <taxon>Pseudomonadati</taxon>
        <taxon>Pseudomonadota</taxon>
        <taxon>Alphaproteobacteria</taxon>
        <taxon>Maricaulales</taxon>
        <taxon>Robiginitomaculaceae</taxon>
    </lineage>
</organism>
<dbReference type="GO" id="GO:0009228">
    <property type="term" value="P:thiamine biosynthetic process"/>
    <property type="evidence" value="ECO:0007669"/>
    <property type="project" value="UniProtKB-KW"/>
</dbReference>
<evidence type="ECO:0000313" key="3">
    <source>
        <dbReference type="Proteomes" id="UP000600865"/>
    </source>
</evidence>
<feature type="domain" description="N-acetyltransferase" evidence="1">
    <location>
        <begin position="218"/>
        <end position="304"/>
    </location>
</feature>
<dbReference type="SUPFAM" id="SSF55729">
    <property type="entry name" value="Acyl-CoA N-acyltransferases (Nat)"/>
    <property type="match status" value="1"/>
</dbReference>
<dbReference type="InterPro" id="IPR013785">
    <property type="entry name" value="Aldolase_TIM"/>
</dbReference>
<accession>A0A918KN71</accession>
<dbReference type="PANTHER" id="PTHR31435">
    <property type="entry name" value="PROTEIN NATD1"/>
    <property type="match status" value="1"/>
</dbReference>
<reference evidence="2 3" key="1">
    <citation type="journal article" date="2014" name="Int. J. Syst. Evol. Microbiol.">
        <title>Complete genome sequence of Corynebacterium casei LMG S-19264T (=DSM 44701T), isolated from a smear-ripened cheese.</title>
        <authorList>
            <consortium name="US DOE Joint Genome Institute (JGI-PGF)"/>
            <person name="Walter F."/>
            <person name="Albersmeier A."/>
            <person name="Kalinowski J."/>
            <person name="Ruckert C."/>
        </authorList>
    </citation>
    <scope>NUCLEOTIDE SEQUENCE [LARGE SCALE GENOMIC DNA]</scope>
    <source>
        <strain evidence="2 3">KCTC 23968</strain>
    </source>
</reference>
<dbReference type="Gene3D" id="3.20.20.70">
    <property type="entry name" value="Aldolase class I"/>
    <property type="match status" value="1"/>
</dbReference>
<dbReference type="SUPFAM" id="SSF51391">
    <property type="entry name" value="Thiamin phosphate synthase"/>
    <property type="match status" value="1"/>
</dbReference>
<dbReference type="Gene3D" id="3.40.630.30">
    <property type="match status" value="1"/>
</dbReference>
<proteinExistence type="predicted"/>
<dbReference type="InterPro" id="IPR031165">
    <property type="entry name" value="GNAT_YJDJ"/>
</dbReference>
<dbReference type="AlphaFoldDB" id="A0A918KN71"/>
<dbReference type="PANTHER" id="PTHR31435:SF9">
    <property type="entry name" value="PROTEIN NATD1"/>
    <property type="match status" value="1"/>
</dbReference>
<dbReference type="EMBL" id="BMYV01000002">
    <property type="protein sequence ID" value="GGX67402.1"/>
    <property type="molecule type" value="Genomic_DNA"/>
</dbReference>
<comment type="caution">
    <text evidence="2">The sequence shown here is derived from an EMBL/GenBank/DDBJ whole genome shotgun (WGS) entry which is preliminary data.</text>
</comment>
<evidence type="ECO:0000313" key="2">
    <source>
        <dbReference type="EMBL" id="GGX67402.1"/>
    </source>
</evidence>
<evidence type="ECO:0000259" key="1">
    <source>
        <dbReference type="PROSITE" id="PS51729"/>
    </source>
</evidence>
<dbReference type="Proteomes" id="UP000600865">
    <property type="component" value="Unassembled WGS sequence"/>
</dbReference>
<dbReference type="Pfam" id="PF14542">
    <property type="entry name" value="Acetyltransf_CG"/>
    <property type="match status" value="1"/>
</dbReference>
<sequence length="305" mass="32908">MTALYSDWTKKKSVLARVAGELRQESKLRVHENTHRISPLIFMTDPDRVPDPVSVARRLPEGSTIIYRHFGNPEHAENLRQITRERGQQLLIGNDPELAEKIHAEGVHFARDPKLVGPITWRAKHPDWIITMAGLKDGAYLAPLDSLDALFVSSIFPSRSASAGTPIGVEALQDRAARLPVPIVGLGGIDAGTAPALLGTGIIGLAAIEGLIMDVKKEVTSSGHRFVIKTKAGEAELTLAKAGNGIFNANHTFTPNALRGQGIAGKLYAAMVADAKKSGYKIIPGCPYIKVKFKRHPEDRTAVGA</sequence>
<dbReference type="PROSITE" id="PS51729">
    <property type="entry name" value="GNAT_YJDJ"/>
    <property type="match status" value="1"/>
</dbReference>